<dbReference type="GO" id="GO:0005737">
    <property type="term" value="C:cytoplasm"/>
    <property type="evidence" value="ECO:0007669"/>
    <property type="project" value="TreeGrafter"/>
</dbReference>
<gene>
    <name evidence="6" type="ORF">VNO77_39175</name>
</gene>
<sequence length="166" mass="19124">MELSKETSVDTIETANFDYHSSNVNHDSLNFLIDVWVFRGNFTASYVKNTQRFVLQEPKWVRYLNLDLQNHYGSEVERMLEDLIYTQDYLFVVGDGNVDKRTASPHTNLAKSEYVHQNTFGGINFNLALDISFANHDTVHNKVLDPIEEICQQVSKMPQNTNLSTC</sequence>
<reference evidence="6 7" key="1">
    <citation type="submission" date="2024-01" db="EMBL/GenBank/DDBJ databases">
        <title>The genomes of 5 underutilized Papilionoideae crops provide insights into root nodulation and disease resistanc.</title>
        <authorList>
            <person name="Jiang F."/>
        </authorList>
    </citation>
    <scope>NUCLEOTIDE SEQUENCE [LARGE SCALE GENOMIC DNA]</scope>
    <source>
        <strain evidence="6">LVBAO_FW01</strain>
        <tissue evidence="6">Leaves</tissue>
    </source>
</reference>
<dbReference type="InterPro" id="IPR045120">
    <property type="entry name" value="Suco/Slp1-like"/>
</dbReference>
<evidence type="ECO:0000313" key="7">
    <source>
        <dbReference type="Proteomes" id="UP001367508"/>
    </source>
</evidence>
<name>A0AAN9PZI6_CANGL</name>
<keyword evidence="4" id="KW-0472">Membrane</keyword>
<comment type="caution">
    <text evidence="6">The sequence shown here is derived from an EMBL/GenBank/DDBJ whole genome shotgun (WGS) entry which is preliminary data.</text>
</comment>
<keyword evidence="7" id="KW-1185">Reference proteome</keyword>
<evidence type="ECO:0000313" key="6">
    <source>
        <dbReference type="EMBL" id="KAK7313968.1"/>
    </source>
</evidence>
<evidence type="ECO:0000256" key="3">
    <source>
        <dbReference type="ARBA" id="ARBA00022989"/>
    </source>
</evidence>
<organism evidence="6 7">
    <name type="scientific">Canavalia gladiata</name>
    <name type="common">Sword bean</name>
    <name type="synonym">Dolichos gladiatus</name>
    <dbReference type="NCBI Taxonomy" id="3824"/>
    <lineage>
        <taxon>Eukaryota</taxon>
        <taxon>Viridiplantae</taxon>
        <taxon>Streptophyta</taxon>
        <taxon>Embryophyta</taxon>
        <taxon>Tracheophyta</taxon>
        <taxon>Spermatophyta</taxon>
        <taxon>Magnoliopsida</taxon>
        <taxon>eudicotyledons</taxon>
        <taxon>Gunneridae</taxon>
        <taxon>Pentapetalae</taxon>
        <taxon>rosids</taxon>
        <taxon>fabids</taxon>
        <taxon>Fabales</taxon>
        <taxon>Fabaceae</taxon>
        <taxon>Papilionoideae</taxon>
        <taxon>50 kb inversion clade</taxon>
        <taxon>NPAAA clade</taxon>
        <taxon>indigoferoid/millettioid clade</taxon>
        <taxon>Phaseoleae</taxon>
        <taxon>Canavalia</taxon>
    </lineage>
</organism>
<evidence type="ECO:0000256" key="2">
    <source>
        <dbReference type="ARBA" id="ARBA00022692"/>
    </source>
</evidence>
<evidence type="ECO:0000256" key="1">
    <source>
        <dbReference type="ARBA" id="ARBA00004308"/>
    </source>
</evidence>
<dbReference type="EMBL" id="JAYMYQ010000009">
    <property type="protein sequence ID" value="KAK7313968.1"/>
    <property type="molecule type" value="Genomic_DNA"/>
</dbReference>
<dbReference type="Pfam" id="PF07738">
    <property type="entry name" value="Sad1_UNC"/>
    <property type="match status" value="1"/>
</dbReference>
<protein>
    <recommendedName>
        <fullName evidence="5">SUN domain-containing protein</fullName>
    </recommendedName>
</protein>
<keyword evidence="3" id="KW-1133">Transmembrane helix</keyword>
<dbReference type="PANTHER" id="PTHR12953:SF0">
    <property type="entry name" value="SUN DOMAIN-CONTAINING OSSIFICATION FACTOR"/>
    <property type="match status" value="1"/>
</dbReference>
<evidence type="ECO:0000256" key="4">
    <source>
        <dbReference type="ARBA" id="ARBA00023136"/>
    </source>
</evidence>
<evidence type="ECO:0000259" key="5">
    <source>
        <dbReference type="Pfam" id="PF07738"/>
    </source>
</evidence>
<feature type="domain" description="SUN" evidence="5">
    <location>
        <begin position="2"/>
        <end position="75"/>
    </location>
</feature>
<dbReference type="Proteomes" id="UP001367508">
    <property type="component" value="Unassembled WGS sequence"/>
</dbReference>
<keyword evidence="2" id="KW-0812">Transmembrane</keyword>
<dbReference type="GO" id="GO:0016020">
    <property type="term" value="C:membrane"/>
    <property type="evidence" value="ECO:0007669"/>
    <property type="project" value="InterPro"/>
</dbReference>
<dbReference type="GO" id="GO:0034975">
    <property type="term" value="P:protein folding in endoplasmic reticulum"/>
    <property type="evidence" value="ECO:0007669"/>
    <property type="project" value="TreeGrafter"/>
</dbReference>
<dbReference type="InterPro" id="IPR012919">
    <property type="entry name" value="SUN_dom"/>
</dbReference>
<comment type="subcellular location">
    <subcellularLocation>
        <location evidence="1">Endomembrane system</location>
    </subcellularLocation>
</comment>
<accession>A0AAN9PZI6</accession>
<dbReference type="AlphaFoldDB" id="A0AAN9PZI6"/>
<dbReference type="GO" id="GO:0012505">
    <property type="term" value="C:endomembrane system"/>
    <property type="evidence" value="ECO:0007669"/>
    <property type="project" value="UniProtKB-SubCell"/>
</dbReference>
<proteinExistence type="predicted"/>
<dbReference type="PANTHER" id="PTHR12953">
    <property type="entry name" value="MEMBRANE PROTEIN CH1 RELATED"/>
    <property type="match status" value="1"/>
</dbReference>